<name>A0A7W5E191_9BACT</name>
<protein>
    <recommendedName>
        <fullName evidence="9">ATP-dependent dethiobiotin synthetase BioD</fullName>
        <ecNumber evidence="9">6.3.3.3</ecNumber>
    </recommendedName>
    <alternativeName>
        <fullName evidence="9">DTB synthetase</fullName>
        <shortName evidence="9">DTBS</shortName>
    </alternativeName>
    <alternativeName>
        <fullName evidence="9">Dethiobiotin synthase</fullName>
    </alternativeName>
</protein>
<comment type="catalytic activity">
    <reaction evidence="9">
        <text>(7R,8S)-7,8-diammoniononanoate + CO2 + ATP = (4R,5S)-dethiobiotin + ADP + phosphate + 3 H(+)</text>
        <dbReference type="Rhea" id="RHEA:15805"/>
        <dbReference type="ChEBI" id="CHEBI:15378"/>
        <dbReference type="ChEBI" id="CHEBI:16526"/>
        <dbReference type="ChEBI" id="CHEBI:30616"/>
        <dbReference type="ChEBI" id="CHEBI:43474"/>
        <dbReference type="ChEBI" id="CHEBI:149469"/>
        <dbReference type="ChEBI" id="CHEBI:149473"/>
        <dbReference type="ChEBI" id="CHEBI:456216"/>
        <dbReference type="EC" id="6.3.3.3"/>
    </reaction>
</comment>
<comment type="similarity">
    <text evidence="9">Belongs to the dethiobiotin synthetase family.</text>
</comment>
<dbReference type="PANTHER" id="PTHR43210">
    <property type="entry name" value="DETHIOBIOTIN SYNTHETASE"/>
    <property type="match status" value="1"/>
</dbReference>
<dbReference type="PIRSF" id="PIRSF006755">
    <property type="entry name" value="DTB_synth"/>
    <property type="match status" value="1"/>
</dbReference>
<dbReference type="EC" id="6.3.3.3" evidence="9"/>
<comment type="subunit">
    <text evidence="9">Homodimer.</text>
</comment>
<feature type="binding site" evidence="9">
    <location>
        <position position="57"/>
    </location>
    <ligand>
        <name>Mg(2+)</name>
        <dbReference type="ChEBI" id="CHEBI:18420"/>
    </ligand>
</feature>
<evidence type="ECO:0000256" key="2">
    <source>
        <dbReference type="ARBA" id="ARBA00022598"/>
    </source>
</evidence>
<feature type="binding site" evidence="9">
    <location>
        <begin position="14"/>
        <end position="19"/>
    </location>
    <ligand>
        <name>ATP</name>
        <dbReference type="ChEBI" id="CHEBI:30616"/>
    </ligand>
</feature>
<evidence type="ECO:0000256" key="4">
    <source>
        <dbReference type="ARBA" id="ARBA00022741"/>
    </source>
</evidence>
<keyword evidence="7 9" id="KW-0460">Magnesium</keyword>
<dbReference type="AlphaFoldDB" id="A0A7W5E191"/>
<comment type="caution">
    <text evidence="9">Lacks conserved residue(s) required for the propagation of feature annotation.</text>
</comment>
<dbReference type="InterPro" id="IPR004472">
    <property type="entry name" value="DTB_synth_BioD"/>
</dbReference>
<evidence type="ECO:0000313" key="11">
    <source>
        <dbReference type="Proteomes" id="UP000536179"/>
    </source>
</evidence>
<evidence type="ECO:0000256" key="1">
    <source>
        <dbReference type="ARBA" id="ARBA00022490"/>
    </source>
</evidence>
<comment type="pathway">
    <text evidence="9">Cofactor biosynthesis; biotin biosynthesis; biotin from 7,8-diaminononanoate: step 1/2.</text>
</comment>
<feature type="binding site" evidence="9">
    <location>
        <begin position="119"/>
        <end position="122"/>
    </location>
    <ligand>
        <name>ATP</name>
        <dbReference type="ChEBI" id="CHEBI:30616"/>
    </ligand>
</feature>
<feature type="binding site" evidence="9">
    <location>
        <position position="43"/>
    </location>
    <ligand>
        <name>substrate</name>
    </ligand>
</feature>
<comment type="catalytic activity">
    <reaction evidence="8">
        <text>(7R,8S)-8-amino-7-(carboxyamino)nonanoate + ATP = (4R,5S)-dethiobiotin + ADP + phosphate + H(+)</text>
        <dbReference type="Rhea" id="RHEA:63684"/>
        <dbReference type="ChEBI" id="CHEBI:15378"/>
        <dbReference type="ChEBI" id="CHEBI:30616"/>
        <dbReference type="ChEBI" id="CHEBI:43474"/>
        <dbReference type="ChEBI" id="CHEBI:149470"/>
        <dbReference type="ChEBI" id="CHEBI:149473"/>
        <dbReference type="ChEBI" id="CHEBI:456216"/>
    </reaction>
</comment>
<reference evidence="10 11" key="1">
    <citation type="submission" date="2020-08" db="EMBL/GenBank/DDBJ databases">
        <title>Genomic Encyclopedia of Type Strains, Phase III (KMG-III): the genomes of soil and plant-associated and newly described type strains.</title>
        <authorList>
            <person name="Whitman W."/>
        </authorList>
    </citation>
    <scope>NUCLEOTIDE SEQUENCE [LARGE SCALE GENOMIC DNA]</scope>
    <source>
        <strain evidence="10 11">CECT 8075</strain>
    </source>
</reference>
<organism evidence="10 11">
    <name type="scientific">Aporhodopirellula rubra</name>
    <dbReference type="NCBI Taxonomy" id="980271"/>
    <lineage>
        <taxon>Bacteria</taxon>
        <taxon>Pseudomonadati</taxon>
        <taxon>Planctomycetota</taxon>
        <taxon>Planctomycetia</taxon>
        <taxon>Pirellulales</taxon>
        <taxon>Pirellulaceae</taxon>
        <taxon>Aporhodopirellula</taxon>
    </lineage>
</organism>
<evidence type="ECO:0000256" key="7">
    <source>
        <dbReference type="ARBA" id="ARBA00022842"/>
    </source>
</evidence>
<proteinExistence type="inferred from homology"/>
<dbReference type="HAMAP" id="MF_00336">
    <property type="entry name" value="BioD"/>
    <property type="match status" value="1"/>
</dbReference>
<dbReference type="NCBIfam" id="TIGR00347">
    <property type="entry name" value="bioD"/>
    <property type="match status" value="1"/>
</dbReference>
<comment type="caution">
    <text evidence="10">The sequence shown here is derived from an EMBL/GenBank/DDBJ whole genome shotgun (WGS) entry which is preliminary data.</text>
</comment>
<dbReference type="SUPFAM" id="SSF52540">
    <property type="entry name" value="P-loop containing nucleoside triphosphate hydrolases"/>
    <property type="match status" value="1"/>
</dbReference>
<evidence type="ECO:0000256" key="3">
    <source>
        <dbReference type="ARBA" id="ARBA00022723"/>
    </source>
</evidence>
<evidence type="ECO:0000256" key="6">
    <source>
        <dbReference type="ARBA" id="ARBA00022840"/>
    </source>
</evidence>
<keyword evidence="3 9" id="KW-0479">Metal-binding</keyword>
<gene>
    <name evidence="9" type="primary">bioD</name>
    <name evidence="10" type="ORF">FHS27_004087</name>
</gene>
<feature type="active site" evidence="9">
    <location>
        <position position="39"/>
    </location>
</feature>
<dbReference type="EMBL" id="JACHXU010000014">
    <property type="protein sequence ID" value="MBB3208260.1"/>
    <property type="molecule type" value="Genomic_DNA"/>
</dbReference>
<keyword evidence="5 9" id="KW-0093">Biotin biosynthesis</keyword>
<dbReference type="Pfam" id="PF13500">
    <property type="entry name" value="AAA_26"/>
    <property type="match status" value="1"/>
</dbReference>
<evidence type="ECO:0000313" key="10">
    <source>
        <dbReference type="EMBL" id="MBB3208260.1"/>
    </source>
</evidence>
<evidence type="ECO:0000256" key="8">
    <source>
        <dbReference type="ARBA" id="ARBA00047386"/>
    </source>
</evidence>
<keyword evidence="11" id="KW-1185">Reference proteome</keyword>
<feature type="binding site" evidence="9">
    <location>
        <position position="119"/>
    </location>
    <ligand>
        <name>Mg(2+)</name>
        <dbReference type="ChEBI" id="CHEBI:18420"/>
    </ligand>
</feature>
<dbReference type="Gene3D" id="3.40.50.300">
    <property type="entry name" value="P-loop containing nucleotide triphosphate hydrolases"/>
    <property type="match status" value="1"/>
</dbReference>
<dbReference type="GO" id="GO:0004141">
    <property type="term" value="F:dethiobiotin synthase activity"/>
    <property type="evidence" value="ECO:0007669"/>
    <property type="project" value="UniProtKB-UniRule"/>
</dbReference>
<dbReference type="RefSeq" id="WP_184306471.1">
    <property type="nucleotide sequence ID" value="NZ_JACHXU010000014.1"/>
</dbReference>
<dbReference type="InterPro" id="IPR027417">
    <property type="entry name" value="P-loop_NTPase"/>
</dbReference>
<keyword evidence="1 9" id="KW-0963">Cytoplasm</keyword>
<feature type="binding site" evidence="9">
    <location>
        <position position="18"/>
    </location>
    <ligand>
        <name>Mg(2+)</name>
        <dbReference type="ChEBI" id="CHEBI:18420"/>
    </ligand>
</feature>
<evidence type="ECO:0000256" key="9">
    <source>
        <dbReference type="HAMAP-Rule" id="MF_00336"/>
    </source>
</evidence>
<dbReference type="GO" id="GO:0000287">
    <property type="term" value="F:magnesium ion binding"/>
    <property type="evidence" value="ECO:0007669"/>
    <property type="project" value="UniProtKB-UniRule"/>
</dbReference>
<keyword evidence="2 9" id="KW-0436">Ligase</keyword>
<dbReference type="PANTHER" id="PTHR43210:SF2">
    <property type="entry name" value="ATP-DEPENDENT DETHIOBIOTIN SYNTHETASE BIOD 2"/>
    <property type="match status" value="1"/>
</dbReference>
<keyword evidence="4 9" id="KW-0547">Nucleotide-binding</keyword>
<dbReference type="GO" id="GO:0005524">
    <property type="term" value="F:ATP binding"/>
    <property type="evidence" value="ECO:0007669"/>
    <property type="project" value="UniProtKB-UniRule"/>
</dbReference>
<comment type="function">
    <text evidence="9">Catalyzes a mechanistically unusual reaction, the ATP-dependent insertion of CO2 between the N7 and N8 nitrogen atoms of 7,8-diaminopelargonic acid (DAPA, also called 7,8-diammoniononanoate) to form a ureido ring.</text>
</comment>
<comment type="subcellular location">
    <subcellularLocation>
        <location evidence="9">Cytoplasm</location>
    </subcellularLocation>
</comment>
<dbReference type="GO" id="GO:0005829">
    <property type="term" value="C:cytosol"/>
    <property type="evidence" value="ECO:0007669"/>
    <property type="project" value="TreeGrafter"/>
</dbReference>
<dbReference type="UniPathway" id="UPA00078">
    <property type="reaction ID" value="UER00161"/>
</dbReference>
<comment type="cofactor">
    <cofactor evidence="9">
        <name>Mg(2+)</name>
        <dbReference type="ChEBI" id="CHEBI:18420"/>
    </cofactor>
</comment>
<dbReference type="CDD" id="cd03109">
    <property type="entry name" value="DTBS"/>
    <property type="match status" value="1"/>
</dbReference>
<feature type="binding site" evidence="9">
    <location>
        <position position="57"/>
    </location>
    <ligand>
        <name>ATP</name>
        <dbReference type="ChEBI" id="CHEBI:30616"/>
    </ligand>
</feature>
<sequence length="223" mass="23706">MAMDVYFFTGTGTDVGKTYCASRFAETSLAAGKRVGVYKPAASGCELGSGGELIARDAELLWESAGRPLTLHTVCPQKFKAAIAPPEAAKEQGETIDEVAFFSDLQPWIELAPDVLIIEGAGGLFSPLSDSMLNVDFALQLREQLTEMKTVLVAANRLGVIHDCIACVHAANAAGLSLDRILLNAFAADVSEPHDESLRTNAPLVRRWTGCPVVEDAAGLLSE</sequence>
<evidence type="ECO:0000256" key="5">
    <source>
        <dbReference type="ARBA" id="ARBA00022756"/>
    </source>
</evidence>
<dbReference type="GO" id="GO:0009102">
    <property type="term" value="P:biotin biosynthetic process"/>
    <property type="evidence" value="ECO:0007669"/>
    <property type="project" value="UniProtKB-UniRule"/>
</dbReference>
<dbReference type="Proteomes" id="UP000536179">
    <property type="component" value="Unassembled WGS sequence"/>
</dbReference>
<keyword evidence="6 9" id="KW-0067">ATP-binding</keyword>
<accession>A0A7W5E191</accession>